<dbReference type="Gene3D" id="3.30.420.10">
    <property type="entry name" value="Ribonuclease H-like superfamily/Ribonuclease H"/>
    <property type="match status" value="1"/>
</dbReference>
<name>A0A7J9N470_GOSSC</name>
<dbReference type="Proteomes" id="UP000593576">
    <property type="component" value="Unassembled WGS sequence"/>
</dbReference>
<reference evidence="1 2" key="1">
    <citation type="journal article" date="2019" name="Genome Biol. Evol.">
        <title>Insights into the evolution of the New World diploid cottons (Gossypium, subgenus Houzingenia) based on genome sequencing.</title>
        <authorList>
            <person name="Grover C.E."/>
            <person name="Arick M.A. 2nd"/>
            <person name="Thrash A."/>
            <person name="Conover J.L."/>
            <person name="Sanders W.S."/>
            <person name="Peterson D.G."/>
            <person name="Frelichowski J.E."/>
            <person name="Scheffler J.A."/>
            <person name="Scheffler B.E."/>
            <person name="Wendel J.F."/>
        </authorList>
    </citation>
    <scope>NUCLEOTIDE SEQUENCE [LARGE SCALE GENOMIC DNA]</scope>
    <source>
        <strain evidence="1">1</strain>
        <tissue evidence="1">Leaf</tissue>
    </source>
</reference>
<dbReference type="SUPFAM" id="SSF53098">
    <property type="entry name" value="Ribonuclease H-like"/>
    <property type="match status" value="1"/>
</dbReference>
<dbReference type="InterPro" id="IPR036397">
    <property type="entry name" value="RNaseH_sf"/>
</dbReference>
<keyword evidence="2" id="KW-1185">Reference proteome</keyword>
<dbReference type="EMBL" id="JABFAF010270282">
    <property type="protein sequence ID" value="MBA0878018.1"/>
    <property type="molecule type" value="Genomic_DNA"/>
</dbReference>
<dbReference type="AlphaFoldDB" id="A0A7J9N470"/>
<proteinExistence type="predicted"/>
<gene>
    <name evidence="1" type="ORF">Goshw_029632</name>
</gene>
<dbReference type="OrthoDB" id="931425at2759"/>
<comment type="caution">
    <text evidence="1">The sequence shown here is derived from an EMBL/GenBank/DDBJ whole genome shotgun (WGS) entry which is preliminary data.</text>
</comment>
<dbReference type="GO" id="GO:0003676">
    <property type="term" value="F:nucleic acid binding"/>
    <property type="evidence" value="ECO:0007669"/>
    <property type="project" value="InterPro"/>
</dbReference>
<organism evidence="1 2">
    <name type="scientific">Gossypium schwendimanii</name>
    <name type="common">Cotton</name>
    <dbReference type="NCBI Taxonomy" id="34291"/>
    <lineage>
        <taxon>Eukaryota</taxon>
        <taxon>Viridiplantae</taxon>
        <taxon>Streptophyta</taxon>
        <taxon>Embryophyta</taxon>
        <taxon>Tracheophyta</taxon>
        <taxon>Spermatophyta</taxon>
        <taxon>Magnoliopsida</taxon>
        <taxon>eudicotyledons</taxon>
        <taxon>Gunneridae</taxon>
        <taxon>Pentapetalae</taxon>
        <taxon>rosids</taxon>
        <taxon>malvids</taxon>
        <taxon>Malvales</taxon>
        <taxon>Malvaceae</taxon>
        <taxon>Malvoideae</taxon>
        <taxon>Gossypium</taxon>
    </lineage>
</organism>
<dbReference type="InterPro" id="IPR012337">
    <property type="entry name" value="RNaseH-like_sf"/>
</dbReference>
<protein>
    <submittedName>
        <fullName evidence="1">Uncharacterized protein</fullName>
    </submittedName>
</protein>
<sequence>MQSAQLDAPTCWFCKIQYVRAMSRILGQAGIGGILHSSDGVKLMFFSKHIGVANPNLAEIHAIKEALSVLLSQGLRGFADDAEICSYLFRHLAVSGNHGS</sequence>
<evidence type="ECO:0000313" key="1">
    <source>
        <dbReference type="EMBL" id="MBA0878018.1"/>
    </source>
</evidence>
<evidence type="ECO:0000313" key="2">
    <source>
        <dbReference type="Proteomes" id="UP000593576"/>
    </source>
</evidence>
<accession>A0A7J9N470</accession>
<dbReference type="CDD" id="cd06222">
    <property type="entry name" value="RNase_H_like"/>
    <property type="match status" value="1"/>
</dbReference>
<dbReference type="InterPro" id="IPR044730">
    <property type="entry name" value="RNase_H-like_dom_plant"/>
</dbReference>